<reference evidence="2" key="2">
    <citation type="journal article" date="2015" name="Data Brief">
        <title>Shoot transcriptome of the giant reed, Arundo donax.</title>
        <authorList>
            <person name="Barrero R.A."/>
            <person name="Guerrero F.D."/>
            <person name="Moolhuijzen P."/>
            <person name="Goolsby J.A."/>
            <person name="Tidwell J."/>
            <person name="Bellgard S.E."/>
            <person name="Bellgard M.I."/>
        </authorList>
    </citation>
    <scope>NUCLEOTIDE SEQUENCE</scope>
    <source>
        <tissue evidence="2">Shoot tissue taken approximately 20 cm above the soil surface</tissue>
    </source>
</reference>
<proteinExistence type="predicted"/>
<name>A0A0A9HMT2_ARUDO</name>
<organism evidence="2">
    <name type="scientific">Arundo donax</name>
    <name type="common">Giant reed</name>
    <name type="synonym">Donax arundinaceus</name>
    <dbReference type="NCBI Taxonomy" id="35708"/>
    <lineage>
        <taxon>Eukaryota</taxon>
        <taxon>Viridiplantae</taxon>
        <taxon>Streptophyta</taxon>
        <taxon>Embryophyta</taxon>
        <taxon>Tracheophyta</taxon>
        <taxon>Spermatophyta</taxon>
        <taxon>Magnoliopsida</taxon>
        <taxon>Liliopsida</taxon>
        <taxon>Poales</taxon>
        <taxon>Poaceae</taxon>
        <taxon>PACMAD clade</taxon>
        <taxon>Arundinoideae</taxon>
        <taxon>Arundineae</taxon>
        <taxon>Arundo</taxon>
    </lineage>
</organism>
<keyword evidence="1" id="KW-0472">Membrane</keyword>
<evidence type="ECO:0000256" key="1">
    <source>
        <dbReference type="SAM" id="Phobius"/>
    </source>
</evidence>
<dbReference type="AlphaFoldDB" id="A0A0A9HMT2"/>
<dbReference type="EMBL" id="GBRH01161715">
    <property type="protein sequence ID" value="JAE36181.1"/>
    <property type="molecule type" value="Transcribed_RNA"/>
</dbReference>
<accession>A0A0A9HMT2</accession>
<sequence length="101" mass="11134">MVLVVPLLKKLGKTTMNHDNDLTRYESECSRSIKLPQLLIALLLFCCFLYLSCCYSLLCSAAPFSTLLLRSSLTNSIYAPLLGPCQISRVAKIMHASGHGL</sequence>
<keyword evidence="1" id="KW-1133">Transmembrane helix</keyword>
<evidence type="ECO:0000313" key="2">
    <source>
        <dbReference type="EMBL" id="JAE36181.1"/>
    </source>
</evidence>
<reference evidence="2" key="1">
    <citation type="submission" date="2014-09" db="EMBL/GenBank/DDBJ databases">
        <authorList>
            <person name="Magalhaes I.L.F."/>
            <person name="Oliveira U."/>
            <person name="Santos F.R."/>
            <person name="Vidigal T.H.D.A."/>
            <person name="Brescovit A.D."/>
            <person name="Santos A.J."/>
        </authorList>
    </citation>
    <scope>NUCLEOTIDE SEQUENCE</scope>
    <source>
        <tissue evidence="2">Shoot tissue taken approximately 20 cm above the soil surface</tissue>
    </source>
</reference>
<protein>
    <submittedName>
        <fullName evidence="2">Uncharacterized protein</fullName>
    </submittedName>
</protein>
<feature type="transmembrane region" description="Helical" evidence="1">
    <location>
        <begin position="38"/>
        <end position="58"/>
    </location>
</feature>
<keyword evidence="1" id="KW-0812">Transmembrane</keyword>